<dbReference type="KEGG" id="ctm:Cabther_B0109"/>
<dbReference type="Gene3D" id="2.30.30.110">
    <property type="match status" value="1"/>
</dbReference>
<dbReference type="Pfam" id="PF02452">
    <property type="entry name" value="PemK_toxin"/>
    <property type="match status" value="1"/>
</dbReference>
<dbReference type="InterPro" id="IPR011067">
    <property type="entry name" value="Plasmid_toxin/cell-grow_inhib"/>
</dbReference>
<sequence>MTLILLFYHRFGLIKQRAPYIPALKCRALRRFFGKLPGEYDDWLICMISSQTRHYLAGFDEVVREGDEDFEQSGLKVASVIRAGRLAVVSGDLLLGAIGEISRERLERVRQSIAKWLLTMQNGG</sequence>
<dbReference type="InterPro" id="IPR003477">
    <property type="entry name" value="PemK-like"/>
</dbReference>
<dbReference type="EMBL" id="CP002515">
    <property type="protein sequence ID" value="AEP13114.1"/>
    <property type="molecule type" value="Genomic_DNA"/>
</dbReference>
<keyword evidence="2" id="KW-1185">Reference proteome</keyword>
<dbReference type="SUPFAM" id="SSF50118">
    <property type="entry name" value="Cell growth inhibitor/plasmid maintenance toxic component"/>
    <property type="match status" value="1"/>
</dbReference>
<proteinExistence type="predicted"/>
<evidence type="ECO:0000313" key="2">
    <source>
        <dbReference type="Proteomes" id="UP000006791"/>
    </source>
</evidence>
<evidence type="ECO:0000313" key="1">
    <source>
        <dbReference type="EMBL" id="AEP13114.1"/>
    </source>
</evidence>
<dbReference type="AlphaFoldDB" id="G2LJU7"/>
<dbReference type="Proteomes" id="UP000006791">
    <property type="component" value="Chromosome 2"/>
</dbReference>
<protein>
    <recommendedName>
        <fullName evidence="3">PemK-like protein</fullName>
    </recommendedName>
</protein>
<organism evidence="1 2">
    <name type="scientific">Chloracidobacterium thermophilum (strain B)</name>
    <dbReference type="NCBI Taxonomy" id="981222"/>
    <lineage>
        <taxon>Bacteria</taxon>
        <taxon>Pseudomonadati</taxon>
        <taxon>Acidobacteriota</taxon>
        <taxon>Terriglobia</taxon>
        <taxon>Terriglobales</taxon>
        <taxon>Acidobacteriaceae</taxon>
        <taxon>Chloracidobacterium</taxon>
    </lineage>
</organism>
<dbReference type="HOGENOM" id="CLU_1999840_0_0_0"/>
<accession>G2LJU7</accession>
<evidence type="ECO:0008006" key="3">
    <source>
        <dbReference type="Google" id="ProtNLM"/>
    </source>
</evidence>
<dbReference type="OrthoDB" id="129822at2"/>
<dbReference type="GO" id="GO:0003677">
    <property type="term" value="F:DNA binding"/>
    <property type="evidence" value="ECO:0007669"/>
    <property type="project" value="InterPro"/>
</dbReference>
<dbReference type="RefSeq" id="WP_014100852.1">
    <property type="nucleotide sequence ID" value="NC_016025.1"/>
</dbReference>
<name>G2LJU7_CHLTF</name>
<gene>
    <name evidence="1" type="ordered locus">Cabther_B0109</name>
</gene>
<reference evidence="1 2" key="1">
    <citation type="journal article" date="2012" name="Environ. Microbiol.">
        <title>Complete genome of Candidatus Chloracidobacterium thermophilum, a chlorophyll-based photoheterotroph belonging to the phylum Acidobacteria.</title>
        <authorList>
            <person name="Garcia Costas A.M."/>
            <person name="Liu Z."/>
            <person name="Tomsho L.P."/>
            <person name="Schuster S.C."/>
            <person name="Ward D.M."/>
            <person name="Bryant D.A."/>
        </authorList>
    </citation>
    <scope>NUCLEOTIDE SEQUENCE [LARGE SCALE GENOMIC DNA]</scope>
    <source>
        <strain evidence="1 2">B</strain>
    </source>
</reference>